<dbReference type="AlphaFoldDB" id="B5IGY5"/>
<proteinExistence type="inferred from homology"/>
<dbReference type="InterPro" id="IPR057326">
    <property type="entry name" value="KR_dom"/>
</dbReference>
<evidence type="ECO:0000259" key="4">
    <source>
        <dbReference type="SMART" id="SM00822"/>
    </source>
</evidence>
<evidence type="ECO:0000256" key="1">
    <source>
        <dbReference type="ARBA" id="ARBA00006484"/>
    </source>
</evidence>
<dbReference type="Proteomes" id="UP000001400">
    <property type="component" value="Chromosome"/>
</dbReference>
<comment type="similarity">
    <text evidence="1 3">Belongs to the short-chain dehydrogenases/reductases (SDR) family.</text>
</comment>
<dbReference type="InterPro" id="IPR036291">
    <property type="entry name" value="NAD(P)-bd_dom_sf"/>
</dbReference>
<gene>
    <name evidence="5" type="ordered locus">Aboo_0903</name>
</gene>
<protein>
    <submittedName>
        <fullName evidence="5">Short-chain dehydrogenase/reductase SDR</fullName>
    </submittedName>
</protein>
<keyword evidence="2" id="KW-0560">Oxidoreductase</keyword>
<organism evidence="5 6">
    <name type="scientific">Aciduliprofundum boonei (strain DSM 19572 / T469)</name>
    <dbReference type="NCBI Taxonomy" id="439481"/>
    <lineage>
        <taxon>Archaea</taxon>
        <taxon>Methanobacteriati</taxon>
        <taxon>Thermoplasmatota</taxon>
        <taxon>DHVE2 group</taxon>
        <taxon>Candidatus Aciduliprofundum</taxon>
    </lineage>
</organism>
<name>B5IGY5_ACIB4</name>
<feature type="domain" description="Ketoreductase" evidence="4">
    <location>
        <begin position="2"/>
        <end position="180"/>
    </location>
</feature>
<dbReference type="GeneID" id="8827854"/>
<dbReference type="PRINTS" id="PR00080">
    <property type="entry name" value="SDRFAMILY"/>
</dbReference>
<dbReference type="InterPro" id="IPR002347">
    <property type="entry name" value="SDR_fam"/>
</dbReference>
<evidence type="ECO:0000313" key="5">
    <source>
        <dbReference type="EMBL" id="ADD08712.1"/>
    </source>
</evidence>
<reference evidence="5" key="1">
    <citation type="submission" date="2010-02" db="EMBL/GenBank/DDBJ databases">
        <title>Complete sequence of Aciduliprofundum boonei T469.</title>
        <authorList>
            <consortium name="US DOE Joint Genome Institute"/>
            <person name="Lucas S."/>
            <person name="Copeland A."/>
            <person name="Lapidus A."/>
            <person name="Cheng J.-F."/>
            <person name="Bruce D."/>
            <person name="Goodwin L."/>
            <person name="Pitluck S."/>
            <person name="Saunders E."/>
            <person name="Detter J.C."/>
            <person name="Han C."/>
            <person name="Tapia R."/>
            <person name="Land M."/>
            <person name="Hauser L."/>
            <person name="Kyrpides N."/>
            <person name="Mikhailova N."/>
            <person name="Flores G."/>
            <person name="Reysenbach A.-L."/>
            <person name="Woyke T."/>
        </authorList>
    </citation>
    <scope>NUCLEOTIDE SEQUENCE</scope>
    <source>
        <strain evidence="5">T469</strain>
    </source>
</reference>
<sequence length="217" mass="23687">MKVAIVTGASRGIGRATAIKLAEEYAIVVNYLHNEERAMKVVATIKSMGGKAIMVRGDVSQYEDAQRIIEEAKKLGDIEILVNNAGVYDVKPLIRTLPSEWERIFQVNVFGTFNMIRSVLDIMREGVIVNISSIIGIEPMANAAPYCASKSAIIALTKSLAQELYPAVKVICVAPGPTDTDMLRRIHGYIPADPPEKVANVVYRAIKNGRTGDCIKV</sequence>
<evidence type="ECO:0000256" key="2">
    <source>
        <dbReference type="ARBA" id="ARBA00023002"/>
    </source>
</evidence>
<dbReference type="PANTHER" id="PTHR43639">
    <property type="entry name" value="OXIDOREDUCTASE, SHORT-CHAIN DEHYDROGENASE/REDUCTASE FAMILY (AFU_ORTHOLOGUE AFUA_5G02870)"/>
    <property type="match status" value="1"/>
</dbReference>
<dbReference type="HOGENOM" id="CLU_010194_1_3_2"/>
<keyword evidence="6" id="KW-1185">Reference proteome</keyword>
<dbReference type="InterPro" id="IPR020904">
    <property type="entry name" value="Sc_DH/Rdtase_CS"/>
</dbReference>
<evidence type="ECO:0000313" key="6">
    <source>
        <dbReference type="Proteomes" id="UP000001400"/>
    </source>
</evidence>
<accession>B5IGY5</accession>
<dbReference type="RefSeq" id="WP_008086421.1">
    <property type="nucleotide sequence ID" value="NC_013926.1"/>
</dbReference>
<dbReference type="KEGG" id="abi:Aboo_0903"/>
<dbReference type="OrthoDB" id="281764at2157"/>
<evidence type="ECO:0000256" key="3">
    <source>
        <dbReference type="RuleBase" id="RU000363"/>
    </source>
</evidence>
<dbReference type="CDD" id="cd05233">
    <property type="entry name" value="SDR_c"/>
    <property type="match status" value="1"/>
</dbReference>
<dbReference type="SUPFAM" id="SSF51735">
    <property type="entry name" value="NAD(P)-binding Rossmann-fold domains"/>
    <property type="match status" value="1"/>
</dbReference>
<dbReference type="GO" id="GO:0016491">
    <property type="term" value="F:oxidoreductase activity"/>
    <property type="evidence" value="ECO:0007669"/>
    <property type="project" value="UniProtKB-KW"/>
</dbReference>
<dbReference type="STRING" id="439481.Aboo_0903"/>
<dbReference type="EMBL" id="CP001941">
    <property type="protein sequence ID" value="ADD08712.1"/>
    <property type="molecule type" value="Genomic_DNA"/>
</dbReference>
<dbReference type="Pfam" id="PF00106">
    <property type="entry name" value="adh_short"/>
    <property type="match status" value="1"/>
</dbReference>
<dbReference type="PRINTS" id="PR00081">
    <property type="entry name" value="GDHRDH"/>
</dbReference>
<dbReference type="Gene3D" id="3.40.50.720">
    <property type="entry name" value="NAD(P)-binding Rossmann-like Domain"/>
    <property type="match status" value="1"/>
</dbReference>
<dbReference type="PANTHER" id="PTHR43639:SF1">
    <property type="entry name" value="SHORT-CHAIN DEHYDROGENASE_REDUCTASE FAMILY PROTEIN"/>
    <property type="match status" value="1"/>
</dbReference>
<dbReference type="PROSITE" id="PS00061">
    <property type="entry name" value="ADH_SHORT"/>
    <property type="match status" value="1"/>
</dbReference>
<dbReference type="SMART" id="SM00822">
    <property type="entry name" value="PKS_KR"/>
    <property type="match status" value="1"/>
</dbReference>
<dbReference type="eggNOG" id="arCOG01259">
    <property type="taxonomic scope" value="Archaea"/>
</dbReference>